<evidence type="ECO:0000313" key="4">
    <source>
        <dbReference type="Proteomes" id="UP000266376"/>
    </source>
</evidence>
<keyword evidence="1" id="KW-1133">Transmembrane helix</keyword>
<accession>A0A395XIE9</accession>
<gene>
    <name evidence="3" type="ORF">DWV67_12460</name>
    <name evidence="2" type="ORF">DWX53_16225</name>
</gene>
<evidence type="ECO:0008006" key="6">
    <source>
        <dbReference type="Google" id="ProtNLM"/>
    </source>
</evidence>
<keyword evidence="1" id="KW-0812">Transmembrane</keyword>
<protein>
    <recommendedName>
        <fullName evidence="6">Spore cortex biosynthesis protein YabQ</fullName>
    </recommendedName>
</protein>
<dbReference type="EMBL" id="QSAJ01000034">
    <property type="protein sequence ID" value="RGW51117.1"/>
    <property type="molecule type" value="Genomic_DNA"/>
</dbReference>
<name>A0A395XIE9_9FIRM</name>
<evidence type="ECO:0000313" key="5">
    <source>
        <dbReference type="Proteomes" id="UP000283630"/>
    </source>
</evidence>
<dbReference type="AlphaFoldDB" id="A0A395XIE9"/>
<evidence type="ECO:0000313" key="3">
    <source>
        <dbReference type="EMBL" id="RGW51117.1"/>
    </source>
</evidence>
<dbReference type="Proteomes" id="UP000283630">
    <property type="component" value="Unassembled WGS sequence"/>
</dbReference>
<dbReference type="InterPro" id="IPR019074">
    <property type="entry name" value="YabQ"/>
</dbReference>
<evidence type="ECO:0000313" key="2">
    <source>
        <dbReference type="EMBL" id="RGT06138.1"/>
    </source>
</evidence>
<dbReference type="Pfam" id="PF09578">
    <property type="entry name" value="Spore_YabQ"/>
    <property type="match status" value="1"/>
</dbReference>
<dbReference type="Proteomes" id="UP000266376">
    <property type="component" value="Unassembled WGS sequence"/>
</dbReference>
<dbReference type="EMBL" id="QRWH01000028">
    <property type="protein sequence ID" value="RGT06138.1"/>
    <property type="molecule type" value="Genomic_DNA"/>
</dbReference>
<feature type="transmembrane region" description="Helical" evidence="1">
    <location>
        <begin position="37"/>
        <end position="59"/>
    </location>
</feature>
<evidence type="ECO:0000256" key="1">
    <source>
        <dbReference type="SAM" id="Phobius"/>
    </source>
</evidence>
<feature type="transmembrane region" description="Helical" evidence="1">
    <location>
        <begin position="71"/>
        <end position="88"/>
    </location>
</feature>
<keyword evidence="1" id="KW-0472">Membrane</keyword>
<organism evidence="3 4">
    <name type="scientific">Dorea formicigenerans</name>
    <dbReference type="NCBI Taxonomy" id="39486"/>
    <lineage>
        <taxon>Bacteria</taxon>
        <taxon>Bacillati</taxon>
        <taxon>Bacillota</taxon>
        <taxon>Clostridia</taxon>
        <taxon>Lachnospirales</taxon>
        <taxon>Lachnospiraceae</taxon>
        <taxon>Dorea</taxon>
    </lineage>
</organism>
<reference evidence="4 5" key="1">
    <citation type="submission" date="2018-08" db="EMBL/GenBank/DDBJ databases">
        <title>A genome reference for cultivated species of the human gut microbiota.</title>
        <authorList>
            <person name="Zou Y."/>
            <person name="Xue W."/>
            <person name="Luo G."/>
        </authorList>
    </citation>
    <scope>NUCLEOTIDE SEQUENCE [LARGE SCALE GENOMIC DNA]</scope>
    <source>
        <strain evidence="3 4">AF12-11</strain>
        <strain evidence="2 5">AF19-4AC</strain>
    </source>
</reference>
<comment type="caution">
    <text evidence="3">The sequence shown here is derived from an EMBL/GenBank/DDBJ whole genome shotgun (WGS) entry which is preliminary data.</text>
</comment>
<proteinExistence type="predicted"/>
<sequence length="103" mass="12156">MIGIEKELLIFLTAFSSGIFLRGTYRCLECFRDIVKHSFLAVGIEDLFYWIFVEMYLFVQIYHTSSGSVRWYYILGVVVGACLMSWLLQKVKKMCKKIYTRKT</sequence>
<dbReference type="NCBIfam" id="TIGR02893">
    <property type="entry name" value="spore_yabQ"/>
    <property type="match status" value="1"/>
</dbReference>
<dbReference type="RefSeq" id="WP_118146436.1">
    <property type="nucleotide sequence ID" value="NZ_JAAIOE010000034.1"/>
</dbReference>